<organism evidence="2 3">
    <name type="scientific">Nonomuraea soli</name>
    <dbReference type="NCBI Taxonomy" id="1032476"/>
    <lineage>
        <taxon>Bacteria</taxon>
        <taxon>Bacillati</taxon>
        <taxon>Actinomycetota</taxon>
        <taxon>Actinomycetes</taxon>
        <taxon>Streptosporangiales</taxon>
        <taxon>Streptosporangiaceae</taxon>
        <taxon>Nonomuraea</taxon>
    </lineage>
</organism>
<dbReference type="RefSeq" id="WP_181613695.1">
    <property type="nucleotide sequence ID" value="NZ_BAABAM010000004.1"/>
</dbReference>
<dbReference type="SUPFAM" id="SSF55729">
    <property type="entry name" value="Acyl-CoA N-acyltransferases (Nat)"/>
    <property type="match status" value="1"/>
</dbReference>
<keyword evidence="3" id="KW-1185">Reference proteome</keyword>
<keyword evidence="2" id="KW-0808">Transferase</keyword>
<sequence length="355" mass="39422">MKIHVVRPGELGDTEIAAWRAMQDAQPHLANPFLSPEFAVAMGEVSPHARVAVLDDGRPAGFLAYELNGRGVGAAIGAWVSLGQGLVHRPDLEITADELLGGAGLHVYEYGTLVQHQPWFEPFETLSQESVIVDVSNGFPAYLEGLSKQFVSNTFRKERKLGREVGEVSFDFDVRDEATFRLLLEWKSGQYRAMGRPDRFAKHWVRELAERLWAIDTPAFAAPLSILYADGKPVAGHFGPRSSTVLVDWFPAYDPALSRYSPGLIMHLRLSEAAAAHGVRSFDLSVGTGSQYKNSLRSHGLPVGEGIVRRRTAGAAAHWVRTEPVRRTRRFILESPVLYGAADRLMRRMARVRNR</sequence>
<evidence type="ECO:0000313" key="2">
    <source>
        <dbReference type="EMBL" id="MBA2894994.1"/>
    </source>
</evidence>
<reference evidence="2 3" key="1">
    <citation type="submission" date="2020-07" db="EMBL/GenBank/DDBJ databases">
        <title>Genomic Encyclopedia of Type Strains, Phase IV (KMG-IV): sequencing the most valuable type-strain genomes for metagenomic binning, comparative biology and taxonomic classification.</title>
        <authorList>
            <person name="Goeker M."/>
        </authorList>
    </citation>
    <scope>NUCLEOTIDE SEQUENCE [LARGE SCALE GENOMIC DNA]</scope>
    <source>
        <strain evidence="2 3">DSM 45533</strain>
    </source>
</reference>
<evidence type="ECO:0000313" key="3">
    <source>
        <dbReference type="Proteomes" id="UP000530928"/>
    </source>
</evidence>
<dbReference type="EMBL" id="JACDUR010000006">
    <property type="protein sequence ID" value="MBA2894994.1"/>
    <property type="molecule type" value="Genomic_DNA"/>
</dbReference>
<dbReference type="Gene3D" id="3.40.630.30">
    <property type="match status" value="1"/>
</dbReference>
<accession>A0A7W0CPI4</accession>
<protein>
    <submittedName>
        <fullName evidence="2">CelD/BcsL family acetyltransferase involved in cellulose biosynthesis</fullName>
    </submittedName>
</protein>
<dbReference type="InterPro" id="IPR016181">
    <property type="entry name" value="Acyl_CoA_acyltransferase"/>
</dbReference>
<dbReference type="GO" id="GO:0016740">
    <property type="term" value="F:transferase activity"/>
    <property type="evidence" value="ECO:0007669"/>
    <property type="project" value="UniProtKB-KW"/>
</dbReference>
<dbReference type="AlphaFoldDB" id="A0A7W0CPI4"/>
<comment type="caution">
    <text evidence="2">The sequence shown here is derived from an EMBL/GenBank/DDBJ whole genome shotgun (WGS) entry which is preliminary data.</text>
</comment>
<proteinExistence type="predicted"/>
<evidence type="ECO:0000259" key="1">
    <source>
        <dbReference type="Pfam" id="PF13480"/>
    </source>
</evidence>
<dbReference type="Proteomes" id="UP000530928">
    <property type="component" value="Unassembled WGS sequence"/>
</dbReference>
<feature type="domain" description="BioF2-like acetyltransferase" evidence="1">
    <location>
        <begin position="153"/>
        <end position="293"/>
    </location>
</feature>
<gene>
    <name evidence="2" type="ORF">HNR30_006366</name>
</gene>
<dbReference type="InterPro" id="IPR038740">
    <property type="entry name" value="BioF2-like_GNAT_dom"/>
</dbReference>
<name>A0A7W0CPI4_9ACTN</name>
<dbReference type="Pfam" id="PF13480">
    <property type="entry name" value="Acetyltransf_6"/>
    <property type="match status" value="1"/>
</dbReference>